<dbReference type="EMBL" id="UINC01177473">
    <property type="protein sequence ID" value="SVD85137.1"/>
    <property type="molecule type" value="Genomic_DNA"/>
</dbReference>
<dbReference type="AlphaFoldDB" id="A0A382YPB0"/>
<dbReference type="GO" id="GO:0006355">
    <property type="term" value="P:regulation of DNA-templated transcription"/>
    <property type="evidence" value="ECO:0007669"/>
    <property type="project" value="InterPro"/>
</dbReference>
<keyword evidence="3" id="KW-0067">ATP-binding</keyword>
<dbReference type="Gene3D" id="1.10.10.60">
    <property type="entry name" value="Homeodomain-like"/>
    <property type="match status" value="1"/>
</dbReference>
<dbReference type="Pfam" id="PF25601">
    <property type="entry name" value="AAA_lid_14"/>
    <property type="match status" value="1"/>
</dbReference>
<reference evidence="7" key="1">
    <citation type="submission" date="2018-05" db="EMBL/GenBank/DDBJ databases">
        <authorList>
            <person name="Lanie J.A."/>
            <person name="Ng W.-L."/>
            <person name="Kazmierczak K.M."/>
            <person name="Andrzejewski T.M."/>
            <person name="Davidsen T.M."/>
            <person name="Wayne K.J."/>
            <person name="Tettelin H."/>
            <person name="Glass J.I."/>
            <person name="Rusch D."/>
            <person name="Podicherti R."/>
            <person name="Tsui H.-C.T."/>
            <person name="Winkler M.E."/>
        </authorList>
    </citation>
    <scope>NUCLEOTIDE SEQUENCE</scope>
</reference>
<feature type="domain" description="Sigma-54 factor interaction" evidence="6">
    <location>
        <begin position="1"/>
        <end position="59"/>
    </location>
</feature>
<keyword evidence="1" id="KW-0597">Phosphoprotein</keyword>
<accession>A0A382YPB0</accession>
<evidence type="ECO:0000256" key="2">
    <source>
        <dbReference type="ARBA" id="ARBA00022741"/>
    </source>
</evidence>
<keyword evidence="4" id="KW-0805">Transcription regulation</keyword>
<dbReference type="PROSITE" id="PS50045">
    <property type="entry name" value="SIGMA54_INTERACT_4"/>
    <property type="match status" value="1"/>
</dbReference>
<proteinExistence type="predicted"/>
<name>A0A382YPB0_9ZZZZ</name>
<dbReference type="Gene3D" id="1.10.8.60">
    <property type="match status" value="1"/>
</dbReference>
<dbReference type="InterPro" id="IPR009057">
    <property type="entry name" value="Homeodomain-like_sf"/>
</dbReference>
<dbReference type="InterPro" id="IPR002078">
    <property type="entry name" value="Sigma_54_int"/>
</dbReference>
<keyword evidence="5" id="KW-0804">Transcription</keyword>
<evidence type="ECO:0000259" key="6">
    <source>
        <dbReference type="PROSITE" id="PS50045"/>
    </source>
</evidence>
<organism evidence="7">
    <name type="scientific">marine metagenome</name>
    <dbReference type="NCBI Taxonomy" id="408172"/>
    <lineage>
        <taxon>unclassified sequences</taxon>
        <taxon>metagenomes</taxon>
        <taxon>ecological metagenomes</taxon>
    </lineage>
</organism>
<dbReference type="PANTHER" id="PTHR32071:SF17">
    <property type="entry name" value="TRANSCRIPTIONAL REGULATOR (NTRC FAMILY)"/>
    <property type="match status" value="1"/>
</dbReference>
<feature type="non-terminal residue" evidence="7">
    <location>
        <position position="1"/>
    </location>
</feature>
<evidence type="ECO:0000313" key="7">
    <source>
        <dbReference type="EMBL" id="SVD85137.1"/>
    </source>
</evidence>
<dbReference type="InterPro" id="IPR058031">
    <property type="entry name" value="AAA_lid_NorR"/>
</dbReference>
<dbReference type="GO" id="GO:0043565">
    <property type="term" value="F:sequence-specific DNA binding"/>
    <property type="evidence" value="ECO:0007669"/>
    <property type="project" value="InterPro"/>
</dbReference>
<dbReference type="PANTHER" id="PTHR32071">
    <property type="entry name" value="TRANSCRIPTIONAL REGULATORY PROTEIN"/>
    <property type="match status" value="1"/>
</dbReference>
<evidence type="ECO:0000256" key="5">
    <source>
        <dbReference type="ARBA" id="ARBA00023163"/>
    </source>
</evidence>
<evidence type="ECO:0000256" key="4">
    <source>
        <dbReference type="ARBA" id="ARBA00023015"/>
    </source>
</evidence>
<evidence type="ECO:0000256" key="1">
    <source>
        <dbReference type="ARBA" id="ARBA00022553"/>
    </source>
</evidence>
<protein>
    <recommendedName>
        <fullName evidence="6">Sigma-54 factor interaction domain-containing protein</fullName>
    </recommendedName>
</protein>
<evidence type="ECO:0000256" key="3">
    <source>
        <dbReference type="ARBA" id="ARBA00022840"/>
    </source>
</evidence>
<dbReference type="GO" id="GO:0005524">
    <property type="term" value="F:ATP binding"/>
    <property type="evidence" value="ECO:0007669"/>
    <property type="project" value="UniProtKB-KW"/>
</dbReference>
<gene>
    <name evidence="7" type="ORF">METZ01_LOCUS437991</name>
</gene>
<keyword evidence="2" id="KW-0547">Nucleotide-binding</keyword>
<dbReference type="SUPFAM" id="SSF46689">
    <property type="entry name" value="Homeodomain-like"/>
    <property type="match status" value="1"/>
</dbReference>
<dbReference type="Pfam" id="PF02954">
    <property type="entry name" value="HTH_8"/>
    <property type="match status" value="1"/>
</dbReference>
<dbReference type="InterPro" id="IPR002197">
    <property type="entry name" value="HTH_Fis"/>
</dbReference>
<sequence>PINSRREDIVPICEYYLNYYRKNKKFSFAFSKNAKTKLELYDWPGNISQIINYAEKTIILNQNLNNEKDYEIENLPLDMGEYNTVDKNENNYELSLKEARNNFERDYLLSQIRRFNGNIKKISEFTGMERTALYRKFKSLKIETDKT</sequence>